<evidence type="ECO:0000256" key="2">
    <source>
        <dbReference type="ARBA" id="ARBA00010515"/>
    </source>
</evidence>
<dbReference type="GO" id="GO:0016787">
    <property type="term" value="F:hydrolase activity"/>
    <property type="evidence" value="ECO:0007669"/>
    <property type="project" value="UniProtKB-KW"/>
</dbReference>
<evidence type="ECO:0000256" key="1">
    <source>
        <dbReference type="ARBA" id="ARBA00005964"/>
    </source>
</evidence>
<evidence type="ECO:0000256" key="4">
    <source>
        <dbReference type="RuleBase" id="RU361235"/>
    </source>
</evidence>
<feature type="chain" id="PRO_5040528504" description="Carboxylic ester hydrolase" evidence="4">
    <location>
        <begin position="19"/>
        <end position="539"/>
    </location>
</feature>
<keyword evidence="3 4" id="KW-0378">Hydrolase</keyword>
<dbReference type="InterPro" id="IPR050309">
    <property type="entry name" value="Type-B_Carboxylest/Lipase"/>
</dbReference>
<dbReference type="Proteomes" id="UP000807353">
    <property type="component" value="Unassembled WGS sequence"/>
</dbReference>
<dbReference type="PROSITE" id="PS00122">
    <property type="entry name" value="CARBOXYLESTERASE_B_1"/>
    <property type="match status" value="1"/>
</dbReference>
<dbReference type="EMBL" id="MU150245">
    <property type="protein sequence ID" value="KAF9465706.1"/>
    <property type="molecule type" value="Genomic_DNA"/>
</dbReference>
<evidence type="ECO:0000256" key="3">
    <source>
        <dbReference type="ARBA" id="ARBA00022801"/>
    </source>
</evidence>
<proteinExistence type="inferred from homology"/>
<evidence type="ECO:0000313" key="7">
    <source>
        <dbReference type="Proteomes" id="UP000807353"/>
    </source>
</evidence>
<name>A0A9P5YD63_9AGAR</name>
<dbReference type="Pfam" id="PF00135">
    <property type="entry name" value="COesterase"/>
    <property type="match status" value="1"/>
</dbReference>
<dbReference type="SUPFAM" id="SSF53474">
    <property type="entry name" value="alpha/beta-Hydrolases"/>
    <property type="match status" value="1"/>
</dbReference>
<comment type="caution">
    <text evidence="6">The sequence shown here is derived from an EMBL/GenBank/DDBJ whole genome shotgun (WGS) entry which is preliminary data.</text>
</comment>
<dbReference type="PANTHER" id="PTHR11559">
    <property type="entry name" value="CARBOXYLESTERASE"/>
    <property type="match status" value="1"/>
</dbReference>
<sequence>MMLNFIFLCLSLSSAVTCSKSTASGRSLLAGPPTVTLDYGTFVGFQDSAGITQYRGVRFADAPIGDLRWQAPVFPPSQRLGRVNATQFGKACIAATQTSVTTGTSEDCLFGNVYIPASHQPGTNLPVLVWFHGGGFQGGDSHSATPNPILQSNRSVIFVSFEYRLGQFGFLGGAQIKENGALNAGLLDQRAALRWVQRYICHFGGDSKRVTIWGQSAGAGSTMFQLLGNGGNTGGLFRAAMGDSPSLSYLPSFTDFYVQDIFMQFSGLAGCNPSGEIDVMSCLRSADSNTLALAGSHTIGARASTLFTFAPIIDGTFLAERPVEAFRNGRFAHVPVLFGSNADEGAHWSASLRDGSANTSMPNATETTVFNFIKGQFATFTRPSFDKAVSDFYPLSDYNGSFSLQGQQMYGEMRYICTAALITGAVGGEGLGAYHYHYENPHLGSFHGDELAAFFPGSTAANADDKLLFAAMDDFWTSFVVSEKPTAENGPAASWTSVLTTDGSPHIQLQPQNIVSEKITDALSARCAFWHSLTEELKS</sequence>
<comment type="similarity">
    <text evidence="2">Belongs to the 'GDXG' lipolytic enzyme family.</text>
</comment>
<keyword evidence="7" id="KW-1185">Reference proteome</keyword>
<dbReference type="OrthoDB" id="408631at2759"/>
<feature type="signal peptide" evidence="4">
    <location>
        <begin position="1"/>
        <end position="18"/>
    </location>
</feature>
<evidence type="ECO:0000313" key="6">
    <source>
        <dbReference type="EMBL" id="KAF9465706.1"/>
    </source>
</evidence>
<dbReference type="InterPro" id="IPR002018">
    <property type="entry name" value="CarbesteraseB"/>
</dbReference>
<reference evidence="6" key="1">
    <citation type="submission" date="2020-11" db="EMBL/GenBank/DDBJ databases">
        <authorList>
            <consortium name="DOE Joint Genome Institute"/>
            <person name="Ahrendt S."/>
            <person name="Riley R."/>
            <person name="Andreopoulos W."/>
            <person name="Labutti K."/>
            <person name="Pangilinan J."/>
            <person name="Ruiz-Duenas F.J."/>
            <person name="Barrasa J.M."/>
            <person name="Sanchez-Garcia M."/>
            <person name="Camarero S."/>
            <person name="Miyauchi S."/>
            <person name="Serrano A."/>
            <person name="Linde D."/>
            <person name="Babiker R."/>
            <person name="Drula E."/>
            <person name="Ayuso-Fernandez I."/>
            <person name="Pacheco R."/>
            <person name="Padilla G."/>
            <person name="Ferreira P."/>
            <person name="Barriuso J."/>
            <person name="Kellner H."/>
            <person name="Castanera R."/>
            <person name="Alfaro M."/>
            <person name="Ramirez L."/>
            <person name="Pisabarro A.G."/>
            <person name="Kuo A."/>
            <person name="Tritt A."/>
            <person name="Lipzen A."/>
            <person name="He G."/>
            <person name="Yan M."/>
            <person name="Ng V."/>
            <person name="Cullen D."/>
            <person name="Martin F."/>
            <person name="Rosso M.-N."/>
            <person name="Henrissat B."/>
            <person name="Hibbett D."/>
            <person name="Martinez A.T."/>
            <person name="Grigoriev I.V."/>
        </authorList>
    </citation>
    <scope>NUCLEOTIDE SEQUENCE</scope>
    <source>
        <strain evidence="6">CBS 247.69</strain>
    </source>
</reference>
<protein>
    <recommendedName>
        <fullName evidence="4">Carboxylic ester hydrolase</fullName>
        <ecNumber evidence="4">3.1.1.-</ecNumber>
    </recommendedName>
</protein>
<dbReference type="InterPro" id="IPR019826">
    <property type="entry name" value="Carboxylesterase_B_AS"/>
</dbReference>
<dbReference type="PROSITE" id="PS01173">
    <property type="entry name" value="LIPASE_GDXG_HIS"/>
    <property type="match status" value="1"/>
</dbReference>
<keyword evidence="4" id="KW-0732">Signal</keyword>
<gene>
    <name evidence="6" type="ORF">BDZ94DRAFT_1214056</name>
</gene>
<dbReference type="InterPro" id="IPR002168">
    <property type="entry name" value="Lipase_GDXG_HIS_AS"/>
</dbReference>
<dbReference type="InterPro" id="IPR029058">
    <property type="entry name" value="AB_hydrolase_fold"/>
</dbReference>
<feature type="domain" description="Carboxylesterase type B" evidence="5">
    <location>
        <begin position="33"/>
        <end position="530"/>
    </location>
</feature>
<comment type="similarity">
    <text evidence="1 4">Belongs to the type-B carboxylesterase/lipase family.</text>
</comment>
<accession>A0A9P5YD63</accession>
<dbReference type="AlphaFoldDB" id="A0A9P5YD63"/>
<organism evidence="6 7">
    <name type="scientific">Collybia nuda</name>
    <dbReference type="NCBI Taxonomy" id="64659"/>
    <lineage>
        <taxon>Eukaryota</taxon>
        <taxon>Fungi</taxon>
        <taxon>Dikarya</taxon>
        <taxon>Basidiomycota</taxon>
        <taxon>Agaricomycotina</taxon>
        <taxon>Agaricomycetes</taxon>
        <taxon>Agaricomycetidae</taxon>
        <taxon>Agaricales</taxon>
        <taxon>Tricholomatineae</taxon>
        <taxon>Clitocybaceae</taxon>
        <taxon>Collybia</taxon>
    </lineage>
</organism>
<evidence type="ECO:0000259" key="5">
    <source>
        <dbReference type="Pfam" id="PF00135"/>
    </source>
</evidence>
<dbReference type="EC" id="3.1.1.-" evidence="4"/>
<dbReference type="Gene3D" id="3.40.50.1820">
    <property type="entry name" value="alpha/beta hydrolase"/>
    <property type="match status" value="1"/>
</dbReference>